<protein>
    <submittedName>
        <fullName evidence="1">Xanthine dehydrogenase accessory factor</fullName>
    </submittedName>
</protein>
<accession>A0A1M6C2A5</accession>
<gene>
    <name evidence="1" type="ORF">SAMN05444401_0967</name>
</gene>
<dbReference type="EMBL" id="FQZO01000001">
    <property type="protein sequence ID" value="SHI54838.1"/>
    <property type="molecule type" value="Genomic_DNA"/>
</dbReference>
<dbReference type="OrthoDB" id="9815497at2"/>
<dbReference type="NCBIfam" id="TIGR03309">
    <property type="entry name" value="matur_yqeB"/>
    <property type="match status" value="1"/>
</dbReference>
<evidence type="ECO:0000313" key="1">
    <source>
        <dbReference type="EMBL" id="SHI54838.1"/>
    </source>
</evidence>
<name>A0A1M6C2A5_9CLOT</name>
<reference evidence="1 2" key="1">
    <citation type="submission" date="2016-11" db="EMBL/GenBank/DDBJ databases">
        <authorList>
            <person name="Jaros S."/>
            <person name="Januszkiewicz K."/>
            <person name="Wedrychowicz H."/>
        </authorList>
    </citation>
    <scope>NUCLEOTIDE SEQUENCE [LARGE SCALE GENOMIC DNA]</scope>
    <source>
        <strain evidence="1 2">DSM 21864</strain>
    </source>
</reference>
<keyword evidence="2" id="KW-1185">Reference proteome</keyword>
<dbReference type="STRING" id="1121298.SAMN05444401_0967"/>
<organism evidence="1 2">
    <name type="scientific">Clostridium amylolyticum</name>
    <dbReference type="NCBI Taxonomy" id="1121298"/>
    <lineage>
        <taxon>Bacteria</taxon>
        <taxon>Bacillati</taxon>
        <taxon>Bacillota</taxon>
        <taxon>Clostridia</taxon>
        <taxon>Eubacteriales</taxon>
        <taxon>Clostridiaceae</taxon>
        <taxon>Clostridium</taxon>
    </lineage>
</organism>
<evidence type="ECO:0000313" key="2">
    <source>
        <dbReference type="Proteomes" id="UP000184080"/>
    </source>
</evidence>
<sequence>MFNDIVIIRGGGDLASGTIQKLHRSGFRVLVLEVPKPTSIRRSVSFSEAIYEKQMEIEGITAVHVCSLSEIEKAWSNKKVPVIIDEEGEYIKKIAPRIVVDAIIAKKNLGTTRDMAEITIALGPGFTAAKDVDVVIETSRGHNLGRLIFSGQAMKNTGTPGSIMGISKERVIYSPCAGVMKNILNIGDVVKKDEVIAYVGEEPIKATITGLLRGILRSGSSVTKGFKLADIDPRVSEKENCFTISDKARSIAGGVLEAVLYLSDIEKKEG</sequence>
<dbReference type="AlphaFoldDB" id="A0A1M6C2A5"/>
<dbReference type="RefSeq" id="WP_073004144.1">
    <property type="nucleotide sequence ID" value="NZ_FQZO01000001.1"/>
</dbReference>
<dbReference type="Proteomes" id="UP000184080">
    <property type="component" value="Unassembled WGS sequence"/>
</dbReference>
<proteinExistence type="predicted"/>
<dbReference type="InterPro" id="IPR017695">
    <property type="entry name" value="Se-dep_Mo_hydrolase_YqeB"/>
</dbReference>